<reference evidence="2" key="1">
    <citation type="submission" date="2019-12" db="EMBL/GenBank/DDBJ databases">
        <title>High-Quality draft genome sequences of three cyanobacteria isolated from the limestone walls of the Old Cathedral of Coimbra.</title>
        <authorList>
            <person name="Tiago I."/>
            <person name="Soares F."/>
            <person name="Portugal A."/>
        </authorList>
    </citation>
    <scope>NUCLEOTIDE SEQUENCE</scope>
    <source>
        <strain evidence="2">A</strain>
    </source>
</reference>
<evidence type="ECO:0000313" key="2">
    <source>
        <dbReference type="EMBL" id="NDJ18416.1"/>
    </source>
</evidence>
<feature type="signal peptide" evidence="1">
    <location>
        <begin position="1"/>
        <end position="35"/>
    </location>
</feature>
<accession>A0A8J7Z5T6</accession>
<dbReference type="RefSeq" id="WP_162423932.1">
    <property type="nucleotide sequence ID" value="NZ_WVIE01000015.1"/>
</dbReference>
<dbReference type="Proteomes" id="UP000646053">
    <property type="component" value="Unassembled WGS sequence"/>
</dbReference>
<name>A0A8J7Z5T6_9CYAN</name>
<feature type="chain" id="PRO_5035173156" evidence="1">
    <location>
        <begin position="36"/>
        <end position="235"/>
    </location>
</feature>
<keyword evidence="3" id="KW-1185">Reference proteome</keyword>
<evidence type="ECO:0000313" key="3">
    <source>
        <dbReference type="Proteomes" id="UP000646053"/>
    </source>
</evidence>
<evidence type="ECO:0000256" key="1">
    <source>
        <dbReference type="SAM" id="SignalP"/>
    </source>
</evidence>
<proteinExistence type="predicted"/>
<dbReference type="AlphaFoldDB" id="A0A8J7Z5T6"/>
<gene>
    <name evidence="2" type="ORF">GS601_14120</name>
</gene>
<dbReference type="EMBL" id="WVIE01000015">
    <property type="protein sequence ID" value="NDJ18416.1"/>
    <property type="molecule type" value="Genomic_DNA"/>
</dbReference>
<comment type="caution">
    <text evidence="2">The sequence shown here is derived from an EMBL/GenBank/DDBJ whole genome shotgun (WGS) entry which is preliminary data.</text>
</comment>
<protein>
    <submittedName>
        <fullName evidence="2">Uncharacterized protein</fullName>
    </submittedName>
</protein>
<sequence>MLNLKKLQTSTALALTVGMSSTALVPIALMGSATAAPAPKTLAQLFPSAPRSTPSPIYSGAVTIPAGTTLPVSYEQAEKIVVAPNETLKTTLTIPVNLRNNDRDRTILIPAGSKLEGEFQPIQNGTQFVARTLIFPNGTRQGIDAISNVETRRETIRRGVSTDALLKGAAIGSGAATLISGITGNKRITAGKILIGTGVGALGGLLLGRNQSEVVVVNPSNLRLRLNSAIALNAY</sequence>
<keyword evidence="1" id="KW-0732">Signal</keyword>
<organism evidence="2 3">
    <name type="scientific">Myxacorys almedinensis A</name>
    <dbReference type="NCBI Taxonomy" id="2690445"/>
    <lineage>
        <taxon>Bacteria</taxon>
        <taxon>Bacillati</taxon>
        <taxon>Cyanobacteriota</taxon>
        <taxon>Cyanophyceae</taxon>
        <taxon>Leptolyngbyales</taxon>
        <taxon>Leptolyngbyaceae</taxon>
        <taxon>Myxacorys</taxon>
        <taxon>Myxacorys almedinensis</taxon>
    </lineage>
</organism>